<keyword evidence="4" id="KW-1185">Reference proteome</keyword>
<dbReference type="RefSeq" id="WP_136910528.1">
    <property type="nucleotide sequence ID" value="NZ_SUMD01000006.1"/>
</dbReference>
<accession>A0ABY2RIU1</accession>
<organism evidence="3 4">
    <name type="scientific">Rhodococcus oryzae</name>
    <dbReference type="NCBI Taxonomy" id="2571143"/>
    <lineage>
        <taxon>Bacteria</taxon>
        <taxon>Bacillati</taxon>
        <taxon>Actinomycetota</taxon>
        <taxon>Actinomycetes</taxon>
        <taxon>Mycobacteriales</taxon>
        <taxon>Nocardiaceae</taxon>
        <taxon>Rhodococcus</taxon>
    </lineage>
</organism>
<keyword evidence="1" id="KW-0732">Signal</keyword>
<gene>
    <name evidence="3" type="ORF">FCG67_15010</name>
</gene>
<protein>
    <recommendedName>
        <fullName evidence="2">SMP-30/Gluconolactonase/LRE-like region domain-containing protein</fullName>
    </recommendedName>
</protein>
<dbReference type="EMBL" id="SUMD01000006">
    <property type="protein sequence ID" value="TJZ77141.1"/>
    <property type="molecule type" value="Genomic_DNA"/>
</dbReference>
<feature type="chain" id="PRO_5045738894" description="SMP-30/Gluconolactonase/LRE-like region domain-containing protein" evidence="1">
    <location>
        <begin position="34"/>
        <end position="308"/>
    </location>
</feature>
<name>A0ABY2RIU1_9NOCA</name>
<evidence type="ECO:0000313" key="4">
    <source>
        <dbReference type="Proteomes" id="UP000305109"/>
    </source>
</evidence>
<dbReference type="Pfam" id="PF08450">
    <property type="entry name" value="SGL"/>
    <property type="match status" value="1"/>
</dbReference>
<evidence type="ECO:0000259" key="2">
    <source>
        <dbReference type="Pfam" id="PF08450"/>
    </source>
</evidence>
<reference evidence="3 4" key="1">
    <citation type="submission" date="2019-04" db="EMBL/GenBank/DDBJ databases">
        <title>Rhodococcus oryzae sp. nov., a novel actinomycete isolated from rhizosphere soil of rice (Oryza sativa L.).</title>
        <authorList>
            <person name="Li C."/>
        </authorList>
    </citation>
    <scope>NUCLEOTIDE SEQUENCE [LARGE SCALE GENOMIC DNA]</scope>
    <source>
        <strain evidence="3 4">NEAU-CX67</strain>
    </source>
</reference>
<evidence type="ECO:0000256" key="1">
    <source>
        <dbReference type="SAM" id="SignalP"/>
    </source>
</evidence>
<dbReference type="InterPro" id="IPR011042">
    <property type="entry name" value="6-blade_b-propeller_TolB-like"/>
</dbReference>
<feature type="domain" description="SMP-30/Gluconolactonase/LRE-like region" evidence="2">
    <location>
        <begin position="56"/>
        <end position="262"/>
    </location>
</feature>
<dbReference type="Proteomes" id="UP000305109">
    <property type="component" value="Unassembled WGS sequence"/>
</dbReference>
<proteinExistence type="predicted"/>
<comment type="caution">
    <text evidence="3">The sequence shown here is derived from an EMBL/GenBank/DDBJ whole genome shotgun (WGS) entry which is preliminary data.</text>
</comment>
<sequence>MRGIGFASSVRIAAAGAAVVAALSLLSTPQAGAAPLCPGAGQAPVLVGRVPGAAIEGAAVDGAGRLYLTDLRSNRVLRIDRPGDPAVPFATLPGPIGGGLAFAPDGALLVGYGDARVFVGDLARPAGIVRIDVGTGTVHPFASGLSAANGLAVTRDGIVYATNDLASLVGRVLPNGVVQPDWAVLPSANGAALSADDRYLYVSRTFVNPGVSRIPLANPAAPESLVDFGGADTFVAPDGLVLDAAGRPIVPTDISGEILRVDGPNRYCALAGGLPGSSVLTFGSGGSGFSAGRLFRAGFDGDIYEIGA</sequence>
<evidence type="ECO:0000313" key="3">
    <source>
        <dbReference type="EMBL" id="TJZ77141.1"/>
    </source>
</evidence>
<dbReference type="SUPFAM" id="SSF63829">
    <property type="entry name" value="Calcium-dependent phosphotriesterase"/>
    <property type="match status" value="1"/>
</dbReference>
<feature type="signal peptide" evidence="1">
    <location>
        <begin position="1"/>
        <end position="33"/>
    </location>
</feature>
<dbReference type="Gene3D" id="2.120.10.30">
    <property type="entry name" value="TolB, C-terminal domain"/>
    <property type="match status" value="1"/>
</dbReference>
<dbReference type="InterPro" id="IPR013658">
    <property type="entry name" value="SGL"/>
</dbReference>